<sequence length="140" mass="15956">MPDTMKISSTKLSSLLLLAVSAAVVGCAQVPGRSNEDVITQRSNAFWDARMKNDVAEAYKFTPPSYRELKDMEGFRLDYAGNPMVNKREVVSVSCDEANERCVLRQKFEVVAPMMGVTKVPVFSDEVWIREQDQWWIFKK</sequence>
<gene>
    <name evidence="2" type="ORF">CTI11_06915</name>
</gene>
<dbReference type="AlphaFoldDB" id="A0A2G7T9A3"/>
<comment type="caution">
    <text evidence="2">The sequence shown here is derived from an EMBL/GenBank/DDBJ whole genome shotgun (WGS) entry which is preliminary data.</text>
</comment>
<feature type="chain" id="PRO_5013956565" description="Lipoprotein" evidence="1">
    <location>
        <begin position="29"/>
        <end position="140"/>
    </location>
</feature>
<dbReference type="EMBL" id="PEKC01000017">
    <property type="protein sequence ID" value="PII36474.1"/>
    <property type="molecule type" value="Genomic_DNA"/>
</dbReference>
<proteinExistence type="predicted"/>
<name>A0A2G7T9A3_9FLAO</name>
<protein>
    <recommendedName>
        <fullName evidence="3">Lipoprotein</fullName>
    </recommendedName>
</protein>
<reference evidence="2" key="1">
    <citation type="submission" date="2017-10" db="EMBL/GenBank/DDBJ databases">
        <title>Chryseobacterium sp. B5 is a hydrocarbonoclastic and plant growth promoting bacterium.</title>
        <authorList>
            <person name="Thijs S."/>
            <person name="Gkorezis P."/>
            <person name="Van Hamme J."/>
        </authorList>
    </citation>
    <scope>NUCLEOTIDE SEQUENCE</scope>
    <source>
        <strain evidence="2">B5</strain>
    </source>
</reference>
<dbReference type="PROSITE" id="PS51257">
    <property type="entry name" value="PROKAR_LIPOPROTEIN"/>
    <property type="match status" value="1"/>
</dbReference>
<organism evidence="2">
    <name type="scientific">Chryseobacterium sp. B5</name>
    <dbReference type="NCBI Taxonomy" id="2050562"/>
    <lineage>
        <taxon>Bacteria</taxon>
        <taxon>Pseudomonadati</taxon>
        <taxon>Bacteroidota</taxon>
        <taxon>Flavobacteriia</taxon>
        <taxon>Flavobacteriales</taxon>
        <taxon>Weeksellaceae</taxon>
        <taxon>Chryseobacterium group</taxon>
        <taxon>Chryseobacterium</taxon>
    </lineage>
</organism>
<evidence type="ECO:0008006" key="3">
    <source>
        <dbReference type="Google" id="ProtNLM"/>
    </source>
</evidence>
<keyword evidence="1" id="KW-0732">Signal</keyword>
<evidence type="ECO:0000313" key="2">
    <source>
        <dbReference type="EMBL" id="PII36474.1"/>
    </source>
</evidence>
<accession>A0A2G7T9A3</accession>
<evidence type="ECO:0000256" key="1">
    <source>
        <dbReference type="SAM" id="SignalP"/>
    </source>
</evidence>
<feature type="signal peptide" evidence="1">
    <location>
        <begin position="1"/>
        <end position="28"/>
    </location>
</feature>